<protein>
    <submittedName>
        <fullName evidence="2">Spore germination protein</fullName>
    </submittedName>
</protein>
<dbReference type="RefSeq" id="WP_226538705.1">
    <property type="nucleotide sequence ID" value="NZ_CP129013.1"/>
</dbReference>
<organism evidence="2 3">
    <name type="scientific">Bacillus carboniphilus</name>
    <dbReference type="NCBI Taxonomy" id="86663"/>
    <lineage>
        <taxon>Bacteria</taxon>
        <taxon>Bacillati</taxon>
        <taxon>Bacillota</taxon>
        <taxon>Bacilli</taxon>
        <taxon>Bacillales</taxon>
        <taxon>Bacillaceae</taxon>
        <taxon>Bacillus</taxon>
    </lineage>
</organism>
<dbReference type="Pfam" id="PF10676">
    <property type="entry name" value="gerPA"/>
    <property type="match status" value="1"/>
</dbReference>
<reference evidence="2 3" key="1">
    <citation type="submission" date="2023-06" db="EMBL/GenBank/DDBJ databases">
        <title>Five Gram-positive bacteria isolated from mangrove sediments in Shenzhen, Guangdong, China.</title>
        <authorList>
            <person name="Yu S."/>
            <person name="Zheng W."/>
            <person name="Huang Y."/>
        </authorList>
    </citation>
    <scope>NUCLEOTIDE SEQUENCE [LARGE SCALE GENOMIC DNA]</scope>
    <source>
        <strain evidence="2 3">SaN35-3</strain>
    </source>
</reference>
<sequence length="74" mass="7984">MAVIVKGPVKVNDVTGTGVLHVGDNFYESPLKSQKFSSGCGNLNSGDFLVVNNGIDLIFDIDPDLFDQNQQVNK</sequence>
<dbReference type="EMBL" id="CP129013">
    <property type="protein sequence ID" value="WLR42904.1"/>
    <property type="molecule type" value="Genomic_DNA"/>
</dbReference>
<dbReference type="Proteomes" id="UP001197974">
    <property type="component" value="Chromosome"/>
</dbReference>
<name>A0ABY9JU38_9BACI</name>
<gene>
    <name evidence="2" type="ORF">LC087_01315</name>
</gene>
<keyword evidence="3" id="KW-1185">Reference proteome</keyword>
<evidence type="ECO:0000256" key="1">
    <source>
        <dbReference type="ARBA" id="ARBA00008103"/>
    </source>
</evidence>
<dbReference type="PANTHER" id="PTHR37808:SF1">
    <property type="entry name" value="SPORE GERMINATION PROTEIN-LIKE PROTEIN YDZR"/>
    <property type="match status" value="1"/>
</dbReference>
<evidence type="ECO:0000313" key="3">
    <source>
        <dbReference type="Proteomes" id="UP001197974"/>
    </source>
</evidence>
<comment type="similarity">
    <text evidence="1">Belongs to the GerPA/GerPF family.</text>
</comment>
<accession>A0ABY9JU38</accession>
<proteinExistence type="inferred from homology"/>
<evidence type="ECO:0000313" key="2">
    <source>
        <dbReference type="EMBL" id="WLR42904.1"/>
    </source>
</evidence>
<dbReference type="InterPro" id="IPR019618">
    <property type="entry name" value="Spore_germination_GerPA"/>
</dbReference>
<dbReference type="PANTHER" id="PTHR37808">
    <property type="entry name" value="SPORE GERMINATION PROTEIN-LIKE PROTEIN YDZR-RELATED"/>
    <property type="match status" value="1"/>
</dbReference>